<evidence type="ECO:0000259" key="2">
    <source>
        <dbReference type="Pfam" id="PF21814"/>
    </source>
</evidence>
<comment type="caution">
    <text evidence="3">The sequence shown here is derived from an EMBL/GenBank/DDBJ whole genome shotgun (WGS) entry which is preliminary data.</text>
</comment>
<evidence type="ECO:0000313" key="3">
    <source>
        <dbReference type="EMBL" id="MFD1464442.1"/>
    </source>
</evidence>
<dbReference type="Pfam" id="PF21814">
    <property type="entry name" value="DUF6883"/>
    <property type="match status" value="1"/>
</dbReference>
<accession>A0ABW4DKB0</accession>
<dbReference type="EMBL" id="JBHTNZ010000257">
    <property type="protein sequence ID" value="MFD1464442.1"/>
    <property type="molecule type" value="Genomic_DNA"/>
</dbReference>
<dbReference type="RefSeq" id="WP_377571401.1">
    <property type="nucleotide sequence ID" value="NZ_JBHTNZ010000257.1"/>
</dbReference>
<feature type="region of interest" description="Disordered" evidence="1">
    <location>
        <begin position="1"/>
        <end position="22"/>
    </location>
</feature>
<reference evidence="4" key="1">
    <citation type="journal article" date="2019" name="Int. J. Syst. Evol. Microbiol.">
        <title>The Global Catalogue of Microorganisms (GCM) 10K type strain sequencing project: providing services to taxonomists for standard genome sequencing and annotation.</title>
        <authorList>
            <consortium name="The Broad Institute Genomics Platform"/>
            <consortium name="The Broad Institute Genome Sequencing Center for Infectious Disease"/>
            <person name="Wu L."/>
            <person name="Ma J."/>
        </authorList>
    </citation>
    <scope>NUCLEOTIDE SEQUENCE [LARGE SCALE GENOMIC DNA]</scope>
    <source>
        <strain evidence="4">CCM 9147</strain>
    </source>
</reference>
<gene>
    <name evidence="3" type="ORF">ACFQ5D_24780</name>
</gene>
<dbReference type="InterPro" id="IPR049250">
    <property type="entry name" value="DUF6883"/>
</dbReference>
<feature type="non-terminal residue" evidence="3">
    <location>
        <position position="1"/>
    </location>
</feature>
<evidence type="ECO:0000256" key="1">
    <source>
        <dbReference type="SAM" id="MobiDB-lite"/>
    </source>
</evidence>
<proteinExistence type="predicted"/>
<feature type="compositionally biased region" description="Basic and acidic residues" evidence="1">
    <location>
        <begin position="1"/>
        <end position="15"/>
    </location>
</feature>
<name>A0ABW4DKB0_9BACL</name>
<protein>
    <submittedName>
        <fullName evidence="3">DUF6883 domain-containing protein</fullName>
    </submittedName>
</protein>
<sequence>ALIDKYGEEAVRESQQKASNQATDSELFDRYKALMTDDMPETFDDFQTMKYNGDRDWQLLQLDYERRMRLTRDSSLGLPNASMATSDTRKFTSYLFGGSNEKGLEKGQNFTRVLGYDADNWKDLKKVLLENSSQFPAKKTRMNGDGSEGWMQNQVVRGVNGQLANVKTAWASKDGKTW</sequence>
<keyword evidence="4" id="KW-1185">Reference proteome</keyword>
<evidence type="ECO:0000313" key="4">
    <source>
        <dbReference type="Proteomes" id="UP001597340"/>
    </source>
</evidence>
<feature type="non-terminal residue" evidence="3">
    <location>
        <position position="178"/>
    </location>
</feature>
<feature type="domain" description="DUF6883" evidence="2">
    <location>
        <begin position="78"/>
        <end position="176"/>
    </location>
</feature>
<organism evidence="3 4">
    <name type="scientific">Paenibacillus farraposensis</name>
    <dbReference type="NCBI Taxonomy" id="2807095"/>
    <lineage>
        <taxon>Bacteria</taxon>
        <taxon>Bacillati</taxon>
        <taxon>Bacillota</taxon>
        <taxon>Bacilli</taxon>
        <taxon>Bacillales</taxon>
        <taxon>Paenibacillaceae</taxon>
        <taxon>Paenibacillus</taxon>
    </lineage>
</organism>
<dbReference type="Proteomes" id="UP001597340">
    <property type="component" value="Unassembled WGS sequence"/>
</dbReference>